<dbReference type="PROSITE" id="PS50943">
    <property type="entry name" value="HTH_CROC1"/>
    <property type="match status" value="1"/>
</dbReference>
<dbReference type="Pfam" id="PF13392">
    <property type="entry name" value="HNH_3"/>
    <property type="match status" value="1"/>
</dbReference>
<dbReference type="InterPro" id="IPR044925">
    <property type="entry name" value="His-Me_finger_sf"/>
</dbReference>
<dbReference type="EMBL" id="LAZR01068937">
    <property type="protein sequence ID" value="KKK48694.1"/>
    <property type="molecule type" value="Genomic_DNA"/>
</dbReference>
<dbReference type="GO" id="GO:0004519">
    <property type="term" value="F:endonuclease activity"/>
    <property type="evidence" value="ECO:0007669"/>
    <property type="project" value="InterPro"/>
</dbReference>
<dbReference type="InterPro" id="IPR003615">
    <property type="entry name" value="HNH_nuc"/>
</dbReference>
<gene>
    <name evidence="2" type="ORF">LCGC14_3142560</name>
</gene>
<dbReference type="CDD" id="cd00093">
    <property type="entry name" value="HTH_XRE"/>
    <property type="match status" value="1"/>
</dbReference>
<feature type="non-terminal residue" evidence="2">
    <location>
        <position position="172"/>
    </location>
</feature>
<sequence length="172" mass="19611">MADTLSIRFWNKVDRQSSSVCWNWLAAKSVGGYGMIRVSNIWRQATHVVWYLLYGQWPKQINHHCDNSSCVNPKHLYKGTQKENMTDAVDRGRCKPLFVKGHSYGIGTRFKNGHDSPIGENHPQAKLTERNVAIIRKKYNDGGITQKELANEFGVSQSVVNGITTGKRWRHV</sequence>
<reference evidence="2" key="1">
    <citation type="journal article" date="2015" name="Nature">
        <title>Complex archaea that bridge the gap between prokaryotes and eukaryotes.</title>
        <authorList>
            <person name="Spang A."/>
            <person name="Saw J.H."/>
            <person name="Jorgensen S.L."/>
            <person name="Zaremba-Niedzwiedzka K."/>
            <person name="Martijn J."/>
            <person name="Lind A.E."/>
            <person name="van Eijk R."/>
            <person name="Schleper C."/>
            <person name="Guy L."/>
            <person name="Ettema T.J."/>
        </authorList>
    </citation>
    <scope>NUCLEOTIDE SEQUENCE</scope>
</reference>
<dbReference type="Pfam" id="PF01381">
    <property type="entry name" value="HTH_3"/>
    <property type="match status" value="1"/>
</dbReference>
<organism evidence="2">
    <name type="scientific">marine sediment metagenome</name>
    <dbReference type="NCBI Taxonomy" id="412755"/>
    <lineage>
        <taxon>unclassified sequences</taxon>
        <taxon>metagenomes</taxon>
        <taxon>ecological metagenomes</taxon>
    </lineage>
</organism>
<protein>
    <recommendedName>
        <fullName evidence="1">HTH cro/C1-type domain-containing protein</fullName>
    </recommendedName>
</protein>
<evidence type="ECO:0000313" key="2">
    <source>
        <dbReference type="EMBL" id="KKK48694.1"/>
    </source>
</evidence>
<feature type="domain" description="HTH cro/C1-type" evidence="1">
    <location>
        <begin position="132"/>
        <end position="168"/>
    </location>
</feature>
<dbReference type="Gene3D" id="3.90.75.10">
    <property type="entry name" value="Homing Intron 3 (I-ppo) Encoded Endonuclease, Chain A"/>
    <property type="match status" value="1"/>
</dbReference>
<dbReference type="InterPro" id="IPR001387">
    <property type="entry name" value="Cro/C1-type_HTH"/>
</dbReference>
<dbReference type="AlphaFoldDB" id="A0A0F8Y3A1"/>
<proteinExistence type="predicted"/>
<name>A0A0F8Y3A1_9ZZZZ</name>
<dbReference type="Gene3D" id="1.10.260.40">
    <property type="entry name" value="lambda repressor-like DNA-binding domains"/>
    <property type="match status" value="1"/>
</dbReference>
<evidence type="ECO:0000259" key="1">
    <source>
        <dbReference type="PROSITE" id="PS50943"/>
    </source>
</evidence>
<dbReference type="SUPFAM" id="SSF54060">
    <property type="entry name" value="His-Me finger endonucleases"/>
    <property type="match status" value="1"/>
</dbReference>
<dbReference type="SUPFAM" id="SSF47413">
    <property type="entry name" value="lambda repressor-like DNA-binding domains"/>
    <property type="match status" value="1"/>
</dbReference>
<dbReference type="InterPro" id="IPR044930">
    <property type="entry name" value="Homing_endonuclease_His-Me"/>
</dbReference>
<dbReference type="InterPro" id="IPR010982">
    <property type="entry name" value="Lambda_DNA-bd_dom_sf"/>
</dbReference>
<comment type="caution">
    <text evidence="2">The sequence shown here is derived from an EMBL/GenBank/DDBJ whole genome shotgun (WGS) entry which is preliminary data.</text>
</comment>
<accession>A0A0F8Y3A1</accession>
<dbReference type="GO" id="GO:0003677">
    <property type="term" value="F:DNA binding"/>
    <property type="evidence" value="ECO:0007669"/>
    <property type="project" value="InterPro"/>
</dbReference>